<gene>
    <name evidence="3" type="ORF">GCM10025870_25660</name>
</gene>
<keyword evidence="4" id="KW-1185">Reference proteome</keyword>
<proteinExistence type="predicted"/>
<protein>
    <submittedName>
        <fullName evidence="3">Uncharacterized protein</fullName>
    </submittedName>
</protein>
<dbReference type="EMBL" id="AP027734">
    <property type="protein sequence ID" value="BDZ55493.1"/>
    <property type="molecule type" value="Genomic_DNA"/>
</dbReference>
<feature type="compositionally biased region" description="Acidic residues" evidence="1">
    <location>
        <begin position="129"/>
        <end position="138"/>
    </location>
</feature>
<keyword evidence="2" id="KW-0812">Transmembrane</keyword>
<keyword evidence="2" id="KW-1133">Transmembrane helix</keyword>
<feature type="transmembrane region" description="Helical" evidence="2">
    <location>
        <begin position="206"/>
        <end position="227"/>
    </location>
</feature>
<accession>A0ABM8H436</accession>
<feature type="region of interest" description="Disordered" evidence="1">
    <location>
        <begin position="122"/>
        <end position="151"/>
    </location>
</feature>
<organism evidence="3 4">
    <name type="scientific">Agromyces marinus</name>
    <dbReference type="NCBI Taxonomy" id="1389020"/>
    <lineage>
        <taxon>Bacteria</taxon>
        <taxon>Bacillati</taxon>
        <taxon>Actinomycetota</taxon>
        <taxon>Actinomycetes</taxon>
        <taxon>Micrococcales</taxon>
        <taxon>Microbacteriaceae</taxon>
        <taxon>Agromyces</taxon>
    </lineage>
</organism>
<dbReference type="Proteomes" id="UP001321477">
    <property type="component" value="Chromosome"/>
</dbReference>
<name>A0ABM8H436_9MICO</name>
<evidence type="ECO:0000313" key="4">
    <source>
        <dbReference type="Proteomes" id="UP001321477"/>
    </source>
</evidence>
<reference evidence="4" key="1">
    <citation type="journal article" date="2019" name="Int. J. Syst. Evol. Microbiol.">
        <title>The Global Catalogue of Microorganisms (GCM) 10K type strain sequencing project: providing services to taxonomists for standard genome sequencing and annotation.</title>
        <authorList>
            <consortium name="The Broad Institute Genomics Platform"/>
            <consortium name="The Broad Institute Genome Sequencing Center for Infectious Disease"/>
            <person name="Wu L."/>
            <person name="Ma J."/>
        </authorList>
    </citation>
    <scope>NUCLEOTIDE SEQUENCE [LARGE SCALE GENOMIC DNA]</scope>
    <source>
        <strain evidence="4">NBRC 109019</strain>
    </source>
</reference>
<feature type="transmembrane region" description="Helical" evidence="2">
    <location>
        <begin position="233"/>
        <end position="253"/>
    </location>
</feature>
<evidence type="ECO:0000256" key="2">
    <source>
        <dbReference type="SAM" id="Phobius"/>
    </source>
</evidence>
<evidence type="ECO:0000256" key="1">
    <source>
        <dbReference type="SAM" id="MobiDB-lite"/>
    </source>
</evidence>
<sequence length="423" mass="45136">MSTSYSYRFMPDSPEGREIRELEGEAGEIIRRGRQIERLGRRMQKAATTLQLLADGQVGQGESLDAVRDQAAEVHEDLYTAGLRYEPSGTALRTYGQAVSNVKWSLNQAVRDCVEAWEAVQTRASSVDDAGDTPEDPDGGTSARQNAEADANRKLDAAEAEWLEAAKRFDGHYDTWDEAYDDALEGLEDANRDGVKDGFWDDALPVLEFIVEVLEVVGVVLLVAALIVGGPLVAVLATAAALITLAATIVLFAKGRKNGMDLGLAIVGVIPFGKLGRVFAAAGEGTALARMGKPIGLFLGFDDVSALRTHIGRIGADARTAWNAGDNLVPYANISVVSQMVQEGKAGWRYVAQNARVTDSADMFLGRLWGVGDSVAGASGTATGIGDIVFGSKAPWAQAVQITDFVTGEVGEASDERLVDSWR</sequence>
<evidence type="ECO:0000313" key="3">
    <source>
        <dbReference type="EMBL" id="BDZ55493.1"/>
    </source>
</evidence>
<dbReference type="RefSeq" id="WP_234659731.1">
    <property type="nucleotide sequence ID" value="NZ_AP027734.1"/>
</dbReference>
<keyword evidence="2" id="KW-0472">Membrane</keyword>